<dbReference type="Gene3D" id="3.40.50.300">
    <property type="entry name" value="P-loop containing nucleotide triphosphate hydrolases"/>
    <property type="match status" value="2"/>
</dbReference>
<dbReference type="RefSeq" id="WP_211802390.1">
    <property type="nucleotide sequence ID" value="NZ_JAGSCS010000017.1"/>
</dbReference>
<comment type="caution">
    <text evidence="5">The sequence shown here is derived from an EMBL/GenBank/DDBJ whole genome shotgun (WGS) entry which is preliminary data.</text>
</comment>
<protein>
    <recommendedName>
        <fullName evidence="3">Nuclease SbcCD subunit C</fullName>
    </recommendedName>
</protein>
<comment type="subunit">
    <text evidence="2">Heterodimer of SbcC and SbcD.</text>
</comment>
<organism evidence="5 6">
    <name type="scientific">Proteiniclasticum sediminis</name>
    <dbReference type="NCBI Taxonomy" id="2804028"/>
    <lineage>
        <taxon>Bacteria</taxon>
        <taxon>Bacillati</taxon>
        <taxon>Bacillota</taxon>
        <taxon>Clostridia</taxon>
        <taxon>Eubacteriales</taxon>
        <taxon>Clostridiaceae</taxon>
        <taxon>Proteiniclasticum</taxon>
    </lineage>
</organism>
<dbReference type="GO" id="GO:0006302">
    <property type="term" value="P:double-strand break repair"/>
    <property type="evidence" value="ECO:0007669"/>
    <property type="project" value="InterPro"/>
</dbReference>
<name>A0A941HS74_9CLOT</name>
<dbReference type="Pfam" id="PF13476">
    <property type="entry name" value="AAA_23"/>
    <property type="match status" value="1"/>
</dbReference>
<dbReference type="EMBL" id="JAGSCS010000017">
    <property type="protein sequence ID" value="MBR0576972.1"/>
    <property type="molecule type" value="Genomic_DNA"/>
</dbReference>
<dbReference type="InterPro" id="IPR038729">
    <property type="entry name" value="Rad50/SbcC_AAA"/>
</dbReference>
<gene>
    <name evidence="5" type="primary">dndD</name>
    <name evidence="5" type="ORF">KCG48_11660</name>
</gene>
<dbReference type="PANTHER" id="PTHR32114">
    <property type="entry name" value="ABC TRANSPORTER ABCH.3"/>
    <property type="match status" value="1"/>
</dbReference>
<dbReference type="AlphaFoldDB" id="A0A941HS74"/>
<feature type="domain" description="Rad50/SbcC-type AAA" evidence="4">
    <location>
        <begin position="5"/>
        <end position="285"/>
    </location>
</feature>
<dbReference type="SUPFAM" id="SSF52540">
    <property type="entry name" value="P-loop containing nucleoside triphosphate hydrolases"/>
    <property type="match status" value="1"/>
</dbReference>
<accession>A0A941HS74</accession>
<evidence type="ECO:0000313" key="5">
    <source>
        <dbReference type="EMBL" id="MBR0576972.1"/>
    </source>
</evidence>
<dbReference type="InterPro" id="IPR027417">
    <property type="entry name" value="P-loop_NTPase"/>
</dbReference>
<evidence type="ECO:0000256" key="2">
    <source>
        <dbReference type="ARBA" id="ARBA00011322"/>
    </source>
</evidence>
<evidence type="ECO:0000256" key="1">
    <source>
        <dbReference type="ARBA" id="ARBA00006930"/>
    </source>
</evidence>
<dbReference type="GO" id="GO:0016887">
    <property type="term" value="F:ATP hydrolysis activity"/>
    <property type="evidence" value="ECO:0007669"/>
    <property type="project" value="InterPro"/>
</dbReference>
<dbReference type="Proteomes" id="UP000675379">
    <property type="component" value="Unassembled WGS sequence"/>
</dbReference>
<evidence type="ECO:0000313" key="6">
    <source>
        <dbReference type="Proteomes" id="UP000675379"/>
    </source>
</evidence>
<dbReference type="InterPro" id="IPR017599">
    <property type="entry name" value="DNA_S_DndD"/>
</dbReference>
<dbReference type="PANTHER" id="PTHR32114:SF2">
    <property type="entry name" value="ABC TRANSPORTER ABCH.3"/>
    <property type="match status" value="1"/>
</dbReference>
<keyword evidence="6" id="KW-1185">Reference proteome</keyword>
<dbReference type="NCBIfam" id="TIGR03185">
    <property type="entry name" value="DNA_S_dndD"/>
    <property type="match status" value="1"/>
</dbReference>
<sequence>MRITKVTIENFGIYKDLCEFQFNYDQKKKVTLFKGKNGSGKTTLLNSIKTALYGSMIYGSRKSENAKYVNFISNVLNKDALKNPSSRYFVEIALTANLQKFSGTMIINRSWKWNNSKVVEETSMLCNGQRLSMIEIDEFFDILYRLYPLELFELFYLDGEKIDQLSFFSTDLYSLIESSMNIDLFKTLKNDLETYAVKKHNNKKLDDLKNEKNYCIELLENIKSTKSSLNNEVGKLTEDEHLMKDQINSISKEITESDENLPQQIQQKNYELRDLKKKINKNITEILPLILLEKEIDQLSNQLSKEEENNISRIIKSTFDDNLKKYISESNKLNLDIIQLDILFNIVHERFSGNTKIIHELNPKDLRDLQILFARLSAESKEEIKVDFENYIALQKDQKSLNESFLSYDAGKIEKLVKELLESKSKLSNIQNNIKLHNDKLFSIDKQIVTLSSKIAVLDAEIWKAIKSENVHNVVGNMKYVLDKYIETVKQRKIVGIEKYAKEMFETLIRKKGFIQDIKINSEGVFLVTGDGNKMLVSNLSSGEKQLFVLSIIYALFKVSERSTPMIFDTLFGRLDKNHQQEVMSKFIASCPDQVIILATDSELENIKSETLNDLINTIYSIDLSKDYNRIEMIS</sequence>
<proteinExistence type="inferred from homology"/>
<reference evidence="5" key="1">
    <citation type="submission" date="2021-04" db="EMBL/GenBank/DDBJ databases">
        <title>Proteiniclasticum sedimins sp. nov., an obligate anaerobic bacterium isolated from anaerobic sludge.</title>
        <authorList>
            <person name="Liu J."/>
        </authorList>
    </citation>
    <scope>NUCLEOTIDE SEQUENCE</scope>
    <source>
        <strain evidence="5">BAD-10</strain>
    </source>
</reference>
<evidence type="ECO:0000259" key="4">
    <source>
        <dbReference type="Pfam" id="PF13476"/>
    </source>
</evidence>
<comment type="similarity">
    <text evidence="1">Belongs to the SMC family. SbcC subfamily.</text>
</comment>
<evidence type="ECO:0000256" key="3">
    <source>
        <dbReference type="ARBA" id="ARBA00013368"/>
    </source>
</evidence>